<keyword evidence="5 6" id="KW-0408">Iron</keyword>
<dbReference type="GO" id="GO:0020037">
    <property type="term" value="F:heme binding"/>
    <property type="evidence" value="ECO:0007669"/>
    <property type="project" value="InterPro"/>
</dbReference>
<dbReference type="InterPro" id="IPR002327">
    <property type="entry name" value="Cyt_c_1A/1B"/>
</dbReference>
<keyword evidence="2 6" id="KW-0349">Heme</keyword>
<gene>
    <name evidence="9" type="ORF">FHK82_11800</name>
</gene>
<evidence type="ECO:0000256" key="3">
    <source>
        <dbReference type="ARBA" id="ARBA00022723"/>
    </source>
</evidence>
<dbReference type="Pfam" id="PF00034">
    <property type="entry name" value="Cytochrom_C"/>
    <property type="match status" value="1"/>
</dbReference>
<evidence type="ECO:0000256" key="6">
    <source>
        <dbReference type="PROSITE-ProRule" id="PRU00433"/>
    </source>
</evidence>
<organism evidence="9 10">
    <name type="scientific">Sedimenticola thiotaurini</name>
    <dbReference type="NCBI Taxonomy" id="1543721"/>
    <lineage>
        <taxon>Bacteria</taxon>
        <taxon>Pseudomonadati</taxon>
        <taxon>Pseudomonadota</taxon>
        <taxon>Gammaproteobacteria</taxon>
        <taxon>Chromatiales</taxon>
        <taxon>Sedimenticolaceae</taxon>
        <taxon>Sedimenticola</taxon>
    </lineage>
</organism>
<proteinExistence type="predicted"/>
<evidence type="ECO:0000313" key="10">
    <source>
        <dbReference type="Proteomes" id="UP000317355"/>
    </source>
</evidence>
<dbReference type="PANTHER" id="PTHR11961">
    <property type="entry name" value="CYTOCHROME C"/>
    <property type="match status" value="1"/>
</dbReference>
<evidence type="ECO:0000313" key="9">
    <source>
        <dbReference type="EMBL" id="TVT53510.1"/>
    </source>
</evidence>
<dbReference type="GO" id="GO:0009055">
    <property type="term" value="F:electron transfer activity"/>
    <property type="evidence" value="ECO:0007669"/>
    <property type="project" value="InterPro"/>
</dbReference>
<name>A0A558CXR4_9GAMM</name>
<dbReference type="GO" id="GO:0046872">
    <property type="term" value="F:metal ion binding"/>
    <property type="evidence" value="ECO:0007669"/>
    <property type="project" value="UniProtKB-KW"/>
</dbReference>
<dbReference type="Proteomes" id="UP000317355">
    <property type="component" value="Unassembled WGS sequence"/>
</dbReference>
<sequence>MKNRSLIYWTLVISLITFSQALLAEQDTSIRAAMRAAGEAAFMHRCKACHSLDPAKNAFGPSLIGVVGRPAGTLPRYSYSKAMVNSNLVWNEENIRKWVADNVKLVPGTRMRHVAITDETEQSFIIEFLRSLK</sequence>
<comment type="caution">
    <text evidence="9">The sequence shown here is derived from an EMBL/GenBank/DDBJ whole genome shotgun (WGS) entry which is preliminary data.</text>
</comment>
<keyword evidence="3 6" id="KW-0479">Metal-binding</keyword>
<evidence type="ECO:0000256" key="7">
    <source>
        <dbReference type="SAM" id="SignalP"/>
    </source>
</evidence>
<evidence type="ECO:0000256" key="5">
    <source>
        <dbReference type="ARBA" id="ARBA00023004"/>
    </source>
</evidence>
<reference evidence="9 10" key="1">
    <citation type="submission" date="2019-07" db="EMBL/GenBank/DDBJ databases">
        <title>The pathways for chlorine oxyanion respiration interact through the shared metabolite chlorate.</title>
        <authorList>
            <person name="Barnum T.P."/>
            <person name="Cheng Y."/>
            <person name="Hill K.A."/>
            <person name="Lucas L.N."/>
            <person name="Carlson H.K."/>
            <person name="Coates J.D."/>
        </authorList>
    </citation>
    <scope>NUCLEOTIDE SEQUENCE [LARGE SCALE GENOMIC DNA]</scope>
    <source>
        <strain evidence="9">BK-3</strain>
    </source>
</reference>
<dbReference type="PROSITE" id="PS51007">
    <property type="entry name" value="CYTC"/>
    <property type="match status" value="1"/>
</dbReference>
<evidence type="ECO:0000256" key="4">
    <source>
        <dbReference type="ARBA" id="ARBA00022982"/>
    </source>
</evidence>
<dbReference type="InterPro" id="IPR009056">
    <property type="entry name" value="Cyt_c-like_dom"/>
</dbReference>
<accession>A0A558CXR4</accession>
<feature type="chain" id="PRO_5021760690" evidence="7">
    <location>
        <begin position="25"/>
        <end position="133"/>
    </location>
</feature>
<keyword evidence="7" id="KW-0732">Signal</keyword>
<protein>
    <submittedName>
        <fullName evidence="9">C-type cytochrome</fullName>
    </submittedName>
</protein>
<evidence type="ECO:0000256" key="1">
    <source>
        <dbReference type="ARBA" id="ARBA00022448"/>
    </source>
</evidence>
<feature type="signal peptide" evidence="7">
    <location>
        <begin position="1"/>
        <end position="24"/>
    </location>
</feature>
<dbReference type="SUPFAM" id="SSF46626">
    <property type="entry name" value="Cytochrome c"/>
    <property type="match status" value="1"/>
</dbReference>
<feature type="domain" description="Cytochrome c" evidence="8">
    <location>
        <begin position="33"/>
        <end position="133"/>
    </location>
</feature>
<dbReference type="AlphaFoldDB" id="A0A558CXR4"/>
<keyword evidence="1" id="KW-0813">Transport</keyword>
<dbReference type="PRINTS" id="PR00604">
    <property type="entry name" value="CYTCHRMECIAB"/>
</dbReference>
<keyword evidence="4" id="KW-0249">Electron transport</keyword>
<evidence type="ECO:0000259" key="8">
    <source>
        <dbReference type="PROSITE" id="PS51007"/>
    </source>
</evidence>
<dbReference type="InterPro" id="IPR036909">
    <property type="entry name" value="Cyt_c-like_dom_sf"/>
</dbReference>
<dbReference type="EMBL" id="VMRY01000055">
    <property type="protein sequence ID" value="TVT53510.1"/>
    <property type="molecule type" value="Genomic_DNA"/>
</dbReference>
<evidence type="ECO:0000256" key="2">
    <source>
        <dbReference type="ARBA" id="ARBA00022617"/>
    </source>
</evidence>
<dbReference type="Gene3D" id="1.10.760.10">
    <property type="entry name" value="Cytochrome c-like domain"/>
    <property type="match status" value="1"/>
</dbReference>